<keyword evidence="2" id="KW-0238">DNA-binding</keyword>
<evidence type="ECO:0000256" key="1">
    <source>
        <dbReference type="ARBA" id="ARBA00023015"/>
    </source>
</evidence>
<name>A0A3M2KT87_9ACTN</name>
<dbReference type="PANTHER" id="PTHR24567">
    <property type="entry name" value="CRP FAMILY TRANSCRIPTIONAL REGULATORY PROTEIN"/>
    <property type="match status" value="1"/>
</dbReference>
<dbReference type="EMBL" id="RFFJ01000277">
    <property type="protein sequence ID" value="RMI28887.1"/>
    <property type="molecule type" value="Genomic_DNA"/>
</dbReference>
<dbReference type="InterPro" id="IPR014710">
    <property type="entry name" value="RmlC-like_jellyroll"/>
</dbReference>
<dbReference type="Gene3D" id="2.60.120.10">
    <property type="entry name" value="Jelly Rolls"/>
    <property type="match status" value="1"/>
</dbReference>
<dbReference type="SMART" id="SM00419">
    <property type="entry name" value="HTH_CRP"/>
    <property type="match status" value="1"/>
</dbReference>
<dbReference type="PROSITE" id="PS51063">
    <property type="entry name" value="HTH_CRP_2"/>
    <property type="match status" value="1"/>
</dbReference>
<dbReference type="AlphaFoldDB" id="A0A3M2KT87"/>
<dbReference type="Pfam" id="PF00027">
    <property type="entry name" value="cNMP_binding"/>
    <property type="match status" value="1"/>
</dbReference>
<sequence>MVSGDAFTPEQLGLVHGAGRARGWERGEAVLVEGAPSSDVILIESGLVKITTESANGYTSVLAVRGPGELLGELSCLDGGPRSATATALGAVHGTVVPGERFRRLLAAHGELALAVLRSVTVRLRDSDRLRAEHGAYPAGVRVARVLWEMASRHGVEAAEPPGALAVRVTQQELAGAAGTSRESLVRALGELAAEGLIVRERGQTLVVDLAGLREWRRG</sequence>
<feature type="domain" description="HTH crp-type" evidence="5">
    <location>
        <begin position="137"/>
        <end position="211"/>
    </location>
</feature>
<dbReference type="SUPFAM" id="SSF51206">
    <property type="entry name" value="cAMP-binding domain-like"/>
    <property type="match status" value="1"/>
</dbReference>
<keyword evidence="7" id="KW-1185">Reference proteome</keyword>
<dbReference type="GO" id="GO:0005829">
    <property type="term" value="C:cytosol"/>
    <property type="evidence" value="ECO:0007669"/>
    <property type="project" value="TreeGrafter"/>
</dbReference>
<dbReference type="GO" id="GO:0003677">
    <property type="term" value="F:DNA binding"/>
    <property type="evidence" value="ECO:0007669"/>
    <property type="project" value="UniProtKB-KW"/>
</dbReference>
<dbReference type="InterPro" id="IPR050397">
    <property type="entry name" value="Env_Response_Regulators"/>
</dbReference>
<dbReference type="CDD" id="cd00038">
    <property type="entry name" value="CAP_ED"/>
    <property type="match status" value="1"/>
</dbReference>
<reference evidence="6 7" key="1">
    <citation type="submission" date="2018-10" db="EMBL/GenBank/DDBJ databases">
        <title>Isolation, diversity and antifungal activity of actinobacteria from wheat.</title>
        <authorList>
            <person name="Han C."/>
        </authorList>
    </citation>
    <scope>NUCLEOTIDE SEQUENCE [LARGE SCALE GENOMIC DNA]</scope>
    <source>
        <strain evidence="6 7">NEAU-YY642</strain>
    </source>
</reference>
<dbReference type="InterPro" id="IPR000595">
    <property type="entry name" value="cNMP-bd_dom"/>
</dbReference>
<dbReference type="Pfam" id="PF13545">
    <property type="entry name" value="HTH_Crp_2"/>
    <property type="match status" value="1"/>
</dbReference>
<proteinExistence type="predicted"/>
<dbReference type="SMART" id="SM00100">
    <property type="entry name" value="cNMP"/>
    <property type="match status" value="1"/>
</dbReference>
<dbReference type="InterPro" id="IPR036390">
    <property type="entry name" value="WH_DNA-bd_sf"/>
</dbReference>
<evidence type="ECO:0000313" key="7">
    <source>
        <dbReference type="Proteomes" id="UP000278673"/>
    </source>
</evidence>
<protein>
    <submittedName>
        <fullName evidence="6">Crp/Fnr family transcriptional regulator</fullName>
    </submittedName>
</protein>
<keyword evidence="1" id="KW-0805">Transcription regulation</keyword>
<evidence type="ECO:0000259" key="4">
    <source>
        <dbReference type="PROSITE" id="PS50042"/>
    </source>
</evidence>
<dbReference type="RefSeq" id="WP_122399822.1">
    <property type="nucleotide sequence ID" value="NZ_RFFJ01000277.1"/>
</dbReference>
<dbReference type="GO" id="GO:0003700">
    <property type="term" value="F:DNA-binding transcription factor activity"/>
    <property type="evidence" value="ECO:0007669"/>
    <property type="project" value="TreeGrafter"/>
</dbReference>
<dbReference type="PANTHER" id="PTHR24567:SF74">
    <property type="entry name" value="HTH-TYPE TRANSCRIPTIONAL REGULATOR ARCR"/>
    <property type="match status" value="1"/>
</dbReference>
<organism evidence="6 7">
    <name type="scientific">Streptomyces triticirhizae</name>
    <dbReference type="NCBI Taxonomy" id="2483353"/>
    <lineage>
        <taxon>Bacteria</taxon>
        <taxon>Bacillati</taxon>
        <taxon>Actinomycetota</taxon>
        <taxon>Actinomycetes</taxon>
        <taxon>Kitasatosporales</taxon>
        <taxon>Streptomycetaceae</taxon>
        <taxon>Streptomyces</taxon>
    </lineage>
</organism>
<evidence type="ECO:0000313" key="6">
    <source>
        <dbReference type="EMBL" id="RMI28887.1"/>
    </source>
</evidence>
<comment type="caution">
    <text evidence="6">The sequence shown here is derived from an EMBL/GenBank/DDBJ whole genome shotgun (WGS) entry which is preliminary data.</text>
</comment>
<dbReference type="PROSITE" id="PS50042">
    <property type="entry name" value="CNMP_BINDING_3"/>
    <property type="match status" value="1"/>
</dbReference>
<feature type="domain" description="Cyclic nucleotide-binding" evidence="4">
    <location>
        <begin position="24"/>
        <end position="106"/>
    </location>
</feature>
<accession>A0A3M2KT87</accession>
<evidence type="ECO:0000256" key="3">
    <source>
        <dbReference type="ARBA" id="ARBA00023163"/>
    </source>
</evidence>
<gene>
    <name evidence="6" type="ORF">EBN88_27955</name>
</gene>
<evidence type="ECO:0000259" key="5">
    <source>
        <dbReference type="PROSITE" id="PS51063"/>
    </source>
</evidence>
<dbReference type="SUPFAM" id="SSF46785">
    <property type="entry name" value="Winged helix' DNA-binding domain"/>
    <property type="match status" value="1"/>
</dbReference>
<keyword evidence="3" id="KW-0804">Transcription</keyword>
<dbReference type="InterPro" id="IPR018490">
    <property type="entry name" value="cNMP-bd_dom_sf"/>
</dbReference>
<evidence type="ECO:0000256" key="2">
    <source>
        <dbReference type="ARBA" id="ARBA00023125"/>
    </source>
</evidence>
<dbReference type="Proteomes" id="UP000278673">
    <property type="component" value="Unassembled WGS sequence"/>
</dbReference>
<dbReference type="InterPro" id="IPR012318">
    <property type="entry name" value="HTH_CRP"/>
</dbReference>